<feature type="domain" description="UvrD-like helicase ATP-binding" evidence="11">
    <location>
        <begin position="1298"/>
        <end position="1620"/>
    </location>
</feature>
<feature type="compositionally biased region" description="Polar residues" evidence="10">
    <location>
        <begin position="937"/>
        <end position="951"/>
    </location>
</feature>
<evidence type="ECO:0000256" key="1">
    <source>
        <dbReference type="ARBA" id="ARBA00004123"/>
    </source>
</evidence>
<feature type="compositionally biased region" description="Basic and acidic residues" evidence="10">
    <location>
        <begin position="1851"/>
        <end position="1889"/>
    </location>
</feature>
<evidence type="ECO:0000256" key="2">
    <source>
        <dbReference type="ARBA" id="ARBA00007913"/>
    </source>
</evidence>
<feature type="region of interest" description="Disordered" evidence="10">
    <location>
        <begin position="935"/>
        <end position="956"/>
    </location>
</feature>
<dbReference type="HOGENOM" id="CLU_000459_2_0_1"/>
<evidence type="ECO:0000313" key="12">
    <source>
        <dbReference type="EMBL" id="CCK69072.1"/>
    </source>
</evidence>
<keyword evidence="5 8" id="KW-0347">Helicase</keyword>
<dbReference type="GO" id="GO:0016787">
    <property type="term" value="F:hydrolase activity"/>
    <property type="evidence" value="ECO:0007669"/>
    <property type="project" value="UniProtKB-UniRule"/>
</dbReference>
<evidence type="ECO:0000256" key="3">
    <source>
        <dbReference type="ARBA" id="ARBA00022741"/>
    </source>
</evidence>
<dbReference type="GO" id="GO:0006369">
    <property type="term" value="P:termination of RNA polymerase II transcription"/>
    <property type="evidence" value="ECO:0007669"/>
    <property type="project" value="EnsemblFungi"/>
</dbReference>
<feature type="binding site" evidence="8">
    <location>
        <begin position="1319"/>
        <end position="1326"/>
    </location>
    <ligand>
        <name>ATP</name>
        <dbReference type="ChEBI" id="CHEBI:30616"/>
    </ligand>
</feature>
<dbReference type="GO" id="GO:0005524">
    <property type="term" value="F:ATP binding"/>
    <property type="evidence" value="ECO:0007669"/>
    <property type="project" value="UniProtKB-UniRule"/>
</dbReference>
<keyword evidence="13" id="KW-1185">Reference proteome</keyword>
<dbReference type="STRING" id="1071383.J7RVU8"/>
<dbReference type="InterPro" id="IPR056474">
    <property type="entry name" value="SEN1_barrel"/>
</dbReference>
<dbReference type="GO" id="GO:0060257">
    <property type="term" value="P:negative regulation of flocculation"/>
    <property type="evidence" value="ECO:0007669"/>
    <property type="project" value="EnsemblFungi"/>
</dbReference>
<dbReference type="InterPro" id="IPR047187">
    <property type="entry name" value="SF1_C_Upf1"/>
</dbReference>
<comment type="similarity">
    <text evidence="2">Belongs to the DNA2/NAM7 helicase family.</text>
</comment>
<feature type="compositionally biased region" description="Polar residues" evidence="10">
    <location>
        <begin position="994"/>
        <end position="1003"/>
    </location>
</feature>
<dbReference type="GO" id="GO:0035649">
    <property type="term" value="C:Nrd1 complex"/>
    <property type="evidence" value="ECO:0007669"/>
    <property type="project" value="EnsemblFungi"/>
</dbReference>
<feature type="region of interest" description="Disordered" evidence="10">
    <location>
        <begin position="2102"/>
        <end position="2128"/>
    </location>
</feature>
<dbReference type="InterPro" id="IPR044340">
    <property type="entry name" value="Helicase_Sen1_1B_dom"/>
</dbReference>
<feature type="region of interest" description="Disordered" evidence="10">
    <location>
        <begin position="1844"/>
        <end position="1958"/>
    </location>
</feature>
<feature type="region of interest" description="Disordered" evidence="10">
    <location>
        <begin position="1994"/>
        <end position="2077"/>
    </location>
</feature>
<reference evidence="13" key="2">
    <citation type="submission" date="2012-08" db="EMBL/GenBank/DDBJ databases">
        <title>Genome sequence of Kazachstania naganishii.</title>
        <authorList>
            <person name="Gordon J.L."/>
            <person name="Armisen D."/>
            <person name="Proux-Wera E."/>
            <person name="OhEigeartaigh S.S."/>
            <person name="Byrne K.P."/>
            <person name="Wolfe K.H."/>
        </authorList>
    </citation>
    <scope>NUCLEOTIDE SEQUENCE [LARGE SCALE GENOMIC DNA]</scope>
    <source>
        <strain evidence="13">ATCC MYA-139 / BCRC 22969 / CBS 8797 / CCRC 22969 / KCTC 17520 / NBRC 10181 / NCYC 3082</strain>
    </source>
</reference>
<evidence type="ECO:0000259" key="11">
    <source>
        <dbReference type="PROSITE" id="PS51198"/>
    </source>
</evidence>
<dbReference type="GO" id="GO:0016180">
    <property type="term" value="P:snRNA processing"/>
    <property type="evidence" value="ECO:0007669"/>
    <property type="project" value="EnsemblFungi"/>
</dbReference>
<dbReference type="Pfam" id="PF23576">
    <property type="entry name" value="SEN1_barrel"/>
    <property type="match status" value="1"/>
</dbReference>
<dbReference type="SUPFAM" id="SSF52540">
    <property type="entry name" value="P-loop containing nucleoside triphosphate hydrolases"/>
    <property type="match status" value="1"/>
</dbReference>
<feature type="compositionally biased region" description="Basic residues" evidence="10">
    <location>
        <begin position="1947"/>
        <end position="1957"/>
    </location>
</feature>
<dbReference type="GO" id="GO:0043139">
    <property type="term" value="F:5'-3' DNA helicase activity"/>
    <property type="evidence" value="ECO:0007669"/>
    <property type="project" value="EnsemblFungi"/>
</dbReference>
<dbReference type="InterPro" id="IPR045055">
    <property type="entry name" value="DNA2/NAM7-like"/>
</dbReference>
<evidence type="ECO:0000256" key="6">
    <source>
        <dbReference type="ARBA" id="ARBA00022840"/>
    </source>
</evidence>
<evidence type="ECO:0000256" key="4">
    <source>
        <dbReference type="ARBA" id="ARBA00022801"/>
    </source>
</evidence>
<dbReference type="GO" id="GO:0045005">
    <property type="term" value="P:DNA-templated DNA replication maintenance of fidelity"/>
    <property type="evidence" value="ECO:0007669"/>
    <property type="project" value="EnsemblFungi"/>
</dbReference>
<dbReference type="OMA" id="PWHQSEL"/>
<dbReference type="GO" id="GO:0031124">
    <property type="term" value="P:mRNA 3'-end processing"/>
    <property type="evidence" value="ECO:0007669"/>
    <property type="project" value="EnsemblFungi"/>
</dbReference>
<dbReference type="FunFam" id="3.40.50.300:FF:001152">
    <property type="entry name" value="tRNA-splicing endonuclease, putative"/>
    <property type="match status" value="1"/>
</dbReference>
<dbReference type="GO" id="GO:0005737">
    <property type="term" value="C:cytoplasm"/>
    <property type="evidence" value="ECO:0007669"/>
    <property type="project" value="EnsemblFungi"/>
</dbReference>
<keyword evidence="9" id="KW-0175">Coiled coil</keyword>
<dbReference type="PROSITE" id="PS51198">
    <property type="entry name" value="UVRD_HELICASE_ATP_BIND"/>
    <property type="match status" value="1"/>
</dbReference>
<dbReference type="GO" id="GO:0019904">
    <property type="term" value="F:protein domain specific binding"/>
    <property type="evidence" value="ECO:0007669"/>
    <property type="project" value="EnsemblFungi"/>
</dbReference>
<dbReference type="Pfam" id="PF13087">
    <property type="entry name" value="AAA_12"/>
    <property type="match status" value="1"/>
</dbReference>
<dbReference type="InterPro" id="IPR014016">
    <property type="entry name" value="UvrD-like_ATP-bd"/>
</dbReference>
<keyword evidence="4 8" id="KW-0378">Hydrolase</keyword>
<keyword evidence="3 8" id="KW-0547">Nucleotide-binding</keyword>
<dbReference type="GO" id="GO:0008033">
    <property type="term" value="P:tRNA processing"/>
    <property type="evidence" value="ECO:0007669"/>
    <property type="project" value="EnsemblFungi"/>
</dbReference>
<feature type="compositionally biased region" description="Polar residues" evidence="10">
    <location>
        <begin position="2107"/>
        <end position="2128"/>
    </location>
</feature>
<name>J7RVU8_HUIN7</name>
<accession>J7RVU8</accession>
<sequence>MTDVSALSGDLLEKANSYIPLIEEVYKGTNPSIVEAELLGDLLRLLAEVPLDFHLFCDPVLKHISIFCLTIFSFSEQNTVDWLKNRFDPILTQCDKCVLNFIRGKCKMLEHFAIQRHVPHEHVSRFNDIVCIWRIKAVSPTLRNIEVVNNSSVLITKEIEMGIFESLCNPHMLRLNKEFKACFDALFKYFYDEKNEFLNVTNPKSLNTFLAGVIYCWCEGSDEEIKWAGSFLKKLHKEKFTFTGKTLPPDILQEVYFHLLFLENPSNWNETVISQFWTRFFPILSLFDMSVFNEHFVTPKNIESLKQSIRYPIVSIFILWYNHLSKNYNDKPLDILLKVMRMFLEKMGPVFWQEIEPYTFHSILDNIFEKSTFATKLIKTQNEPLPHNDLDKLFTKGNIDDLLSWNLPFYHSLSTSKRIQMVKKVSIAFLRIIANFPDLKPLPKACLMNSSTALLSAVLTIKEEERSQLYYNEDFQTVLFTKTDSRTLMNNPMVQSMVIKSATNPSEVYPGLGNSATSIARSAMLVLTKCIDFDILLLCQRTYKLYMGKAISDYPLPLTLLENVVTKVDLRSFHDGPLLAKELLISLRNINGLLPVNIKSATVEKHNNTVITFIYFSTKLIEKFADILPQQMSTILCDKEASQGFWSCVFSSDSQLYQEATNMLYDTFDVEGRFEGIQALLHKSLNNQLDAINIVLSQLIKCEFYEPCPRAVRVLMDVISVFSDPVTGLISNYSTLKDESSDRTVAKFWSLIWSFLDTIYRCTLKWAAKYDYSELEKFTKDTLELTNSLVGSYREISDILHGSGFDLFKNIRKAFKNMLYWLRLSDEELLDSCVKLIISTVDLACEKNIKFDDEIIDAMVRYASKAKTYSNKLSDSQTSEILSKARLCDSALTDRVVKETEAYHKAKQMAKLQATESKKKQSDALENKADFLHRKATSSSLMSRPKSSQPKITAFGSMQPGEYVSLKTTKAAKPMSRMEQARRQLLNNRIVHPPSTSVFNSKPSVHPTERRNSSSDESEDDGDIETARELFASTKNKGKGIGILDINGQTIKKDTSAEQKRREEENMRRRLNVEINSLYDVILQWDYNRSDEYPTDKRGDSYADVKDAFRSVEEYRSIMKPLLLLECWQGLCSARDREDNRPFSIIVGNRTAVSDFYEVYASVSKQMIQDSSVSESDLIVLAYLPDVRTGEKLSSENFKRAQNTCLAKVRTIKHTKGNAVDLTLRIHRNHHFSKFLVLRSEIHAVKVMQMTTVEREYQTLEGLEYYDLVDQILLAKPPPAYSLSPEEIEVVKNNYKLNKSQAEAIVNTVIKDGFSLIQGPPGTGKTKTILGIIGYFLSTRRTAPSNVIKIPGEKATLSLEQQLKKQKILICAPSNAAVDEICLRLKSGVYDAHGKLFQPNLVRIGRSDVVNVAIKDLTLEELVERRLSQNSYEFTQNSELDRKFNNAVTKRRQLRDQLNAEDGSPVSKLSSEDITKLQLEIRELSKEINELGKQRDEIREKNSVNYRSRDLHRRNAQVQILANSNIICSTLSGSAHDVLATLGITFDTVIIDEACQCTELSAIIPLRYGGKRCIMVGDPNQLPPTVLSGAASNFKYNQSLFVRMEKNSQPYLLNVQYRMHPDISSFPSKEFYDGKLTDGPGMEEINKRPWHSCPPLSPYKFFDIAMGRQEQNLKSMSFTNAEEVRAALKLIDHLFKKFDNTVNFTGKIGIISPYREQMLRMRREFTRQFGGSITKYIDFNTIDGFQGQEKEIIIISCVRADDTKSSVGFLKDFRRMNVAFTRAKTSMWILGHQRSLVKNKLWRNLIEDARNRNMIEMIGPNFLFENPTNKTVVQSALRRFSAEETDSYDPMEVKETTRKRKLQSDAKPDVVTQKKEKGPEGEQSLEQKSKKLKKSKKEKRESSKTAKKSDTLNTATGTKKKSSIFGAPSLSDSLPKNLYINDEASKEKKKRERKAVKHITFSETPTSIPNVEEYKSLIPSKDLPKPTSSIYKSMKEDQETKRNLVTDHAPTKDNDDYIPTIGPSSIERANPAIRDVKKSSGTVGKTTKPTHESDNNVPNTAKPKTIPKTTDKDLASFSNENIITLPDNDEYIPKPAVVVQTDKKTNHQQSSENTEPLVTLTDHNSAPPSTLAAAAFKIQLGPQTVSLPTGPKQPHPQRNPAMGKPPGRRGPKANSSSMFIPKRKRPF</sequence>
<feature type="compositionally biased region" description="Basic and acidic residues" evidence="10">
    <location>
        <begin position="1994"/>
        <end position="2015"/>
    </location>
</feature>
<dbReference type="GO" id="GO:0005657">
    <property type="term" value="C:replication fork"/>
    <property type="evidence" value="ECO:0007669"/>
    <property type="project" value="EnsemblFungi"/>
</dbReference>
<keyword evidence="6 8" id="KW-0067">ATP-binding</keyword>
<dbReference type="CDD" id="cd21408">
    <property type="entry name" value="1B_Sen1p-like"/>
    <property type="match status" value="1"/>
</dbReference>
<dbReference type="InterPro" id="IPR024481">
    <property type="entry name" value="Helicase_Sen1_N"/>
</dbReference>
<evidence type="ECO:0000256" key="9">
    <source>
        <dbReference type="SAM" id="Coils"/>
    </source>
</evidence>
<dbReference type="OrthoDB" id="6513042at2759"/>
<dbReference type="RefSeq" id="XP_022463318.1">
    <property type="nucleotide sequence ID" value="XM_022606643.1"/>
</dbReference>
<dbReference type="CDD" id="cd18808">
    <property type="entry name" value="SF1_C_Upf1"/>
    <property type="match status" value="1"/>
</dbReference>
<dbReference type="GO" id="GO:0033678">
    <property type="term" value="F:5'-3' DNA/RNA helicase activity"/>
    <property type="evidence" value="ECO:0007669"/>
    <property type="project" value="EnsemblFungi"/>
</dbReference>
<evidence type="ECO:0000313" key="13">
    <source>
        <dbReference type="Proteomes" id="UP000006310"/>
    </source>
</evidence>
<proteinExistence type="inferred from homology"/>
<dbReference type="Gene3D" id="3.40.50.300">
    <property type="entry name" value="P-loop containing nucleotide triphosphate hydrolases"/>
    <property type="match status" value="2"/>
</dbReference>
<feature type="region of interest" description="Disordered" evidence="10">
    <location>
        <begin position="2142"/>
        <end position="2187"/>
    </location>
</feature>
<evidence type="ECO:0000256" key="10">
    <source>
        <dbReference type="SAM" id="MobiDB-lite"/>
    </source>
</evidence>
<evidence type="ECO:0000256" key="7">
    <source>
        <dbReference type="ARBA" id="ARBA00023242"/>
    </source>
</evidence>
<feature type="coiled-coil region" evidence="9">
    <location>
        <begin position="1437"/>
        <end position="1501"/>
    </location>
</feature>
<dbReference type="GO" id="GO:0006386">
    <property type="term" value="P:termination of RNA polymerase III transcription"/>
    <property type="evidence" value="ECO:0007669"/>
    <property type="project" value="EnsemblFungi"/>
</dbReference>
<dbReference type="CDD" id="cd18042">
    <property type="entry name" value="DEXXQc_SETX"/>
    <property type="match status" value="1"/>
</dbReference>
<dbReference type="eggNOG" id="KOG1801">
    <property type="taxonomic scope" value="Eukaryota"/>
</dbReference>
<dbReference type="GO" id="GO:0006357">
    <property type="term" value="P:regulation of transcription by RNA polymerase II"/>
    <property type="evidence" value="ECO:0007669"/>
    <property type="project" value="EnsemblFungi"/>
</dbReference>
<dbReference type="GeneID" id="34524722"/>
<organism evidence="12 13">
    <name type="scientific">Huiozyma naganishii (strain ATCC MYA-139 / BCRC 22969 / CBS 8797 / KCTC 17520 / NBRC 10181 / NCYC 3082 / Yp74L-3)</name>
    <name type="common">Yeast</name>
    <name type="synonym">Kazachstania naganishii</name>
    <dbReference type="NCBI Taxonomy" id="1071383"/>
    <lineage>
        <taxon>Eukaryota</taxon>
        <taxon>Fungi</taxon>
        <taxon>Dikarya</taxon>
        <taxon>Ascomycota</taxon>
        <taxon>Saccharomycotina</taxon>
        <taxon>Saccharomycetes</taxon>
        <taxon>Saccharomycetales</taxon>
        <taxon>Saccharomycetaceae</taxon>
        <taxon>Huiozyma</taxon>
    </lineage>
</organism>
<dbReference type="GO" id="GO:0001147">
    <property type="term" value="F:transcription termination site sequence-specific DNA binding"/>
    <property type="evidence" value="ECO:0007669"/>
    <property type="project" value="TreeGrafter"/>
</dbReference>
<feature type="compositionally biased region" description="Basic and acidic residues" evidence="10">
    <location>
        <begin position="1898"/>
        <end position="1910"/>
    </location>
</feature>
<dbReference type="EMBL" id="HE978315">
    <property type="protein sequence ID" value="CCK69072.1"/>
    <property type="molecule type" value="Genomic_DNA"/>
</dbReference>
<dbReference type="PANTHER" id="PTHR10887">
    <property type="entry name" value="DNA2/NAM7 HELICASE FAMILY"/>
    <property type="match status" value="1"/>
</dbReference>
<dbReference type="GO" id="GO:0031126">
    <property type="term" value="P:sno(s)RNA 3'-end processing"/>
    <property type="evidence" value="ECO:0007669"/>
    <property type="project" value="EnsemblFungi"/>
</dbReference>
<dbReference type="Proteomes" id="UP000006310">
    <property type="component" value="Chromosome 2"/>
</dbReference>
<dbReference type="FunFam" id="3.40.50.300:FF:000326">
    <property type="entry name" value="P-loop containing nucleoside triphosphate hydrolase"/>
    <property type="match status" value="1"/>
</dbReference>
<dbReference type="PANTHER" id="PTHR10887:SF495">
    <property type="entry name" value="HELICASE SENATAXIN ISOFORM X1-RELATED"/>
    <property type="match status" value="1"/>
</dbReference>
<dbReference type="GO" id="GO:0006364">
    <property type="term" value="P:rRNA processing"/>
    <property type="evidence" value="ECO:0007669"/>
    <property type="project" value="EnsemblFungi"/>
</dbReference>
<evidence type="ECO:0000256" key="8">
    <source>
        <dbReference type="PROSITE-ProRule" id="PRU00560"/>
    </source>
</evidence>
<dbReference type="InterPro" id="IPR041679">
    <property type="entry name" value="DNA2/NAM7-like_C"/>
</dbReference>
<evidence type="ECO:0000256" key="5">
    <source>
        <dbReference type="ARBA" id="ARBA00022806"/>
    </source>
</evidence>
<comment type="subcellular location">
    <subcellularLocation>
        <location evidence="1">Nucleus</location>
    </subcellularLocation>
</comment>
<dbReference type="KEGG" id="kng:KNAG_0B06440"/>
<gene>
    <name evidence="12" type="primary">KNAG0B06440</name>
    <name evidence="12" type="ordered locus">KNAG_0B06440</name>
</gene>
<dbReference type="InterPro" id="IPR041677">
    <property type="entry name" value="DNA2/NAM7_AAA_11"/>
</dbReference>
<keyword evidence="7" id="KW-0539">Nucleus</keyword>
<reference evidence="12 13" key="1">
    <citation type="journal article" date="2011" name="Proc. Natl. Acad. Sci. U.S.A.">
        <title>Evolutionary erosion of yeast sex chromosomes by mating-type switching accidents.</title>
        <authorList>
            <person name="Gordon J.L."/>
            <person name="Armisen D."/>
            <person name="Proux-Wera E."/>
            <person name="Oheigeartaigh S.S."/>
            <person name="Byrne K.P."/>
            <person name="Wolfe K.H."/>
        </authorList>
    </citation>
    <scope>NUCLEOTIDE SEQUENCE [LARGE SCALE GENOMIC DNA]</scope>
    <source>
        <strain evidence="13">ATCC MYA-139 / BCRC 22969 / CBS 8797 / CCRC 22969 / KCTC 17520 / NBRC 10181 / NCYC 3082</strain>
    </source>
</reference>
<protein>
    <recommendedName>
        <fullName evidence="11">UvrD-like helicase ATP-binding domain-containing protein</fullName>
    </recommendedName>
</protein>
<dbReference type="GO" id="GO:0006283">
    <property type="term" value="P:transcription-coupled nucleotide-excision repair"/>
    <property type="evidence" value="ECO:0007669"/>
    <property type="project" value="EnsemblFungi"/>
</dbReference>
<dbReference type="InterPro" id="IPR027417">
    <property type="entry name" value="P-loop_NTPase"/>
</dbReference>
<dbReference type="GO" id="GO:0032040">
    <property type="term" value="C:small-subunit processome"/>
    <property type="evidence" value="ECO:0007669"/>
    <property type="project" value="EnsemblFungi"/>
</dbReference>
<dbReference type="GO" id="GO:0045454">
    <property type="term" value="P:cell redox homeostasis"/>
    <property type="evidence" value="ECO:0007669"/>
    <property type="project" value="EnsemblFungi"/>
</dbReference>
<dbReference type="Pfam" id="PF12726">
    <property type="entry name" value="SEN1_N"/>
    <property type="match status" value="1"/>
</dbReference>
<feature type="region of interest" description="Disordered" evidence="10">
    <location>
        <begin position="988"/>
        <end position="1023"/>
    </location>
</feature>
<dbReference type="GO" id="GO:0016604">
    <property type="term" value="C:nuclear body"/>
    <property type="evidence" value="ECO:0007669"/>
    <property type="project" value="TreeGrafter"/>
</dbReference>
<dbReference type="Pfam" id="PF13086">
    <property type="entry name" value="AAA_11"/>
    <property type="match status" value="1"/>
</dbReference>